<dbReference type="RefSeq" id="WP_090366841.1">
    <property type="nucleotide sequence ID" value="NZ_FNEM01000014.1"/>
</dbReference>
<evidence type="ECO:0000256" key="1">
    <source>
        <dbReference type="SAM" id="SignalP"/>
    </source>
</evidence>
<dbReference type="EMBL" id="FNEM01000014">
    <property type="protein sequence ID" value="SDJ86019.1"/>
    <property type="molecule type" value="Genomic_DNA"/>
</dbReference>
<dbReference type="Proteomes" id="UP000199527">
    <property type="component" value="Unassembled WGS sequence"/>
</dbReference>
<reference evidence="3" key="1">
    <citation type="submission" date="2016-10" db="EMBL/GenBank/DDBJ databases">
        <authorList>
            <person name="Varghese N."/>
            <person name="Submissions S."/>
        </authorList>
    </citation>
    <scope>NUCLEOTIDE SEQUENCE [LARGE SCALE GENOMIC DNA]</scope>
    <source>
        <strain evidence="3">DSM 23317</strain>
    </source>
</reference>
<name>A0A1G8X5U9_9GAMM</name>
<evidence type="ECO:0000313" key="3">
    <source>
        <dbReference type="Proteomes" id="UP000199527"/>
    </source>
</evidence>
<dbReference type="OrthoDB" id="5565855at2"/>
<sequence length="168" mass="19004">MTKSVWLLLICLGISPIALAERFDLSSYHNSNQLVWDNHFRQHTQTFFGNHQQQYFWKAPTHEQFLAGLGGPPHPLKSLDTHTYLASACRAHSCFEKSAYISNASQELYAMLAYQCPGDDGHTDYRQAGCLLIFYRDPDALAQLKAPLLRWQASHAKDASLHEIALGE</sequence>
<feature type="signal peptide" evidence="1">
    <location>
        <begin position="1"/>
        <end position="20"/>
    </location>
</feature>
<organism evidence="2 3">
    <name type="scientific">Ferrimonas sediminum</name>
    <dbReference type="NCBI Taxonomy" id="718193"/>
    <lineage>
        <taxon>Bacteria</taxon>
        <taxon>Pseudomonadati</taxon>
        <taxon>Pseudomonadota</taxon>
        <taxon>Gammaproteobacteria</taxon>
        <taxon>Alteromonadales</taxon>
        <taxon>Ferrimonadaceae</taxon>
        <taxon>Ferrimonas</taxon>
    </lineage>
</organism>
<protein>
    <submittedName>
        <fullName evidence="2">Uncharacterized protein</fullName>
    </submittedName>
</protein>
<proteinExistence type="predicted"/>
<keyword evidence="1" id="KW-0732">Signal</keyword>
<keyword evidence="3" id="KW-1185">Reference proteome</keyword>
<dbReference type="AlphaFoldDB" id="A0A1G8X5U9"/>
<evidence type="ECO:0000313" key="2">
    <source>
        <dbReference type="EMBL" id="SDJ86019.1"/>
    </source>
</evidence>
<feature type="chain" id="PRO_5011603503" evidence="1">
    <location>
        <begin position="21"/>
        <end position="168"/>
    </location>
</feature>
<gene>
    <name evidence="2" type="ORF">SAMN04488540_11497</name>
</gene>
<accession>A0A1G8X5U9</accession>